<dbReference type="PANTHER" id="PTHR46828">
    <property type="entry name" value="ENDO-1,4-BETA-XYLANASE A-RELATED"/>
    <property type="match status" value="1"/>
</dbReference>
<feature type="region of interest" description="Disordered" evidence="10">
    <location>
        <begin position="262"/>
        <end position="293"/>
    </location>
</feature>
<evidence type="ECO:0000256" key="5">
    <source>
        <dbReference type="ARBA" id="ARBA00022801"/>
    </source>
</evidence>
<comment type="catalytic activity">
    <reaction evidence="1 9">
        <text>Endohydrolysis of (1-&gt;4)-beta-D-xylosidic linkages in xylans.</text>
        <dbReference type="EC" id="3.2.1.8"/>
    </reaction>
</comment>
<name>A0A806KLN2_9BACT</name>
<dbReference type="Pfam" id="PF00457">
    <property type="entry name" value="Glyco_hydro_11"/>
    <property type="match status" value="1"/>
</dbReference>
<keyword evidence="11" id="KW-0732">Signal</keyword>
<evidence type="ECO:0000256" key="10">
    <source>
        <dbReference type="SAM" id="MobiDB-lite"/>
    </source>
</evidence>
<feature type="signal peptide" evidence="11">
    <location>
        <begin position="1"/>
        <end position="19"/>
    </location>
</feature>
<dbReference type="PROSITE" id="PS51761">
    <property type="entry name" value="GH11_3"/>
    <property type="match status" value="1"/>
</dbReference>
<evidence type="ECO:0000256" key="4">
    <source>
        <dbReference type="ARBA" id="ARBA00022651"/>
    </source>
</evidence>
<dbReference type="SUPFAM" id="SSF49899">
    <property type="entry name" value="Concanavalin A-like lectins/glucanases"/>
    <property type="match status" value="1"/>
</dbReference>
<evidence type="ECO:0000256" key="1">
    <source>
        <dbReference type="ARBA" id="ARBA00000681"/>
    </source>
</evidence>
<evidence type="ECO:0000256" key="6">
    <source>
        <dbReference type="ARBA" id="ARBA00023277"/>
    </source>
</evidence>
<feature type="domain" description="GH11" evidence="12">
    <location>
        <begin position="22"/>
        <end position="248"/>
    </location>
</feature>
<feature type="region of interest" description="Disordered" evidence="10">
    <location>
        <begin position="378"/>
        <end position="438"/>
    </location>
</feature>
<dbReference type="Gene3D" id="2.60.120.180">
    <property type="match status" value="1"/>
</dbReference>
<sequence length="515" mass="54681">MKKLVAFSFIAAFFAPLFAQQTMTSNGTRNYNGYDYELWKQEGVGNTSMTLTGDNGSGTNAKGGTFEATWSGTINVLFRSGKKWTSNGPTFRELGNITIDFIAEWTSGDNVKMLGVYGWAYYANGSQPSGFNREIEYYIIQDRGSYNSASQGRNATKKGEATIDGILYEFYICDRINEASITGNGQTFKQFFSVPKNTSSHRQRGLISVSEHFKEWAKVGMDMNGSMYEVAMKVESYTGSTNGNGSAKVTKNILCIGSGCGGGTSSSSTGGGGTSSSSRASSSSSTGSSPSQAQNCNNYIGTLPANPNPPANPYTACFSYNGNCYVCKIDNEGDGNTCASTWVWSGNYLDDNIANNYWYQSVTCPVGSSSSRASSSSVVASSSSSRPSSSSAAVASSSSSRPSSSSVSFSSSSATTAFSSSSSIGETPPSSSSEATPIRVLHTIPSKFRVRSLNNGTVQVESNADIVIYLYDGKGNMAQKIDVPTGSSIVKLSVPTGIYIVKNGKTKENLRIMVR</sequence>
<keyword evidence="5 9" id="KW-0378">Hydrolase</keyword>
<comment type="pathway">
    <text evidence="2 9">Glycan degradation; xylan degradation.</text>
</comment>
<dbReference type="GO" id="GO:0045493">
    <property type="term" value="P:xylan catabolic process"/>
    <property type="evidence" value="ECO:0007669"/>
    <property type="project" value="UniProtKB-UniRule"/>
</dbReference>
<evidence type="ECO:0000256" key="2">
    <source>
        <dbReference type="ARBA" id="ARBA00004851"/>
    </source>
</evidence>
<dbReference type="PANTHER" id="PTHR46828:SF2">
    <property type="entry name" value="ENDO-1,4-BETA-XYLANASE A-RELATED"/>
    <property type="match status" value="1"/>
</dbReference>
<evidence type="ECO:0000256" key="11">
    <source>
        <dbReference type="SAM" id="SignalP"/>
    </source>
</evidence>
<reference evidence="13" key="1">
    <citation type="submission" date="2012-03" db="EMBL/GenBank/DDBJ databases">
        <title>Functional metagenomics reveals considerable lignocellulase gene clusters in the gut microbiome of a wood-feeding higher termite.</title>
        <authorList>
            <person name="Liu N."/>
        </authorList>
    </citation>
    <scope>NUCLEOTIDE SEQUENCE</scope>
</reference>
<feature type="chain" id="PRO_5032464320" description="endo-1,4-beta-xylanase" evidence="11">
    <location>
        <begin position="20"/>
        <end position="515"/>
    </location>
</feature>
<dbReference type="EC" id="3.2.1.8" evidence="3 9"/>
<feature type="compositionally biased region" description="Low complexity" evidence="10">
    <location>
        <begin position="378"/>
        <end position="433"/>
    </location>
</feature>
<dbReference type="GO" id="GO:0031176">
    <property type="term" value="F:endo-1,4-beta-xylanase activity"/>
    <property type="evidence" value="ECO:0007669"/>
    <property type="project" value="UniProtKB-UniRule"/>
</dbReference>
<dbReference type="EMBL" id="JQ844206">
    <property type="protein sequence ID" value="AGS52741.1"/>
    <property type="molecule type" value="Genomic_DNA"/>
</dbReference>
<proteinExistence type="inferred from homology"/>
<accession>A0A806KLN2</accession>
<dbReference type="InterPro" id="IPR033123">
    <property type="entry name" value="GH11_dom"/>
</dbReference>
<protein>
    <recommendedName>
        <fullName evidence="3 9">endo-1,4-beta-xylanase</fullName>
        <ecNumber evidence="3 9">3.2.1.8</ecNumber>
    </recommendedName>
</protein>
<keyword evidence="8 9" id="KW-0624">Polysaccharide degradation</keyword>
<keyword evidence="4 9" id="KW-0858">Xylan degradation</keyword>
<evidence type="ECO:0000256" key="7">
    <source>
        <dbReference type="ARBA" id="ARBA00023295"/>
    </source>
</evidence>
<evidence type="ECO:0000313" key="13">
    <source>
        <dbReference type="EMBL" id="AGS52741.1"/>
    </source>
</evidence>
<feature type="compositionally biased region" description="Low complexity" evidence="10">
    <location>
        <begin position="275"/>
        <end position="291"/>
    </location>
</feature>
<dbReference type="AlphaFoldDB" id="A0A806KLN2"/>
<evidence type="ECO:0000256" key="9">
    <source>
        <dbReference type="PROSITE-ProRule" id="PRU01097"/>
    </source>
</evidence>
<keyword evidence="7 9" id="KW-0326">Glycosidase</keyword>
<dbReference type="UniPathway" id="UPA00114"/>
<comment type="similarity">
    <text evidence="9">Belongs to the glycosyl hydrolase 11 (cellulase G) family.</text>
</comment>
<evidence type="ECO:0000259" key="12">
    <source>
        <dbReference type="PROSITE" id="PS51761"/>
    </source>
</evidence>
<feature type="compositionally biased region" description="Gly residues" evidence="10">
    <location>
        <begin position="262"/>
        <end position="274"/>
    </location>
</feature>
<keyword evidence="6 9" id="KW-0119">Carbohydrate metabolism</keyword>
<dbReference type="InterPro" id="IPR013320">
    <property type="entry name" value="ConA-like_dom_sf"/>
</dbReference>
<organism evidence="13">
    <name type="scientific">uncultured bacterium contig00069</name>
    <dbReference type="NCBI Taxonomy" id="1181550"/>
    <lineage>
        <taxon>Bacteria</taxon>
        <taxon>environmental samples</taxon>
    </lineage>
</organism>
<evidence type="ECO:0000256" key="8">
    <source>
        <dbReference type="ARBA" id="ARBA00023326"/>
    </source>
</evidence>
<dbReference type="InterPro" id="IPR013319">
    <property type="entry name" value="GH11/12"/>
</dbReference>
<dbReference type="InterPro" id="IPR001137">
    <property type="entry name" value="Glyco_hydro_11"/>
</dbReference>
<evidence type="ECO:0000256" key="3">
    <source>
        <dbReference type="ARBA" id="ARBA00012590"/>
    </source>
</evidence>
<feature type="active site" description="Proton donor" evidence="9">
    <location>
        <position position="235"/>
    </location>
</feature>
<feature type="active site" description="Nucleophile" evidence="9">
    <location>
        <position position="136"/>
    </location>
</feature>